<dbReference type="InterPro" id="IPR008256">
    <property type="entry name" value="Peptidase_S1B"/>
</dbReference>
<feature type="chain" id="PRO_5007747571" description="Serine protease" evidence="6">
    <location>
        <begin position="32"/>
        <end position="342"/>
    </location>
</feature>
<protein>
    <recommendedName>
        <fullName evidence="6">Serine protease</fullName>
        <ecNumber evidence="6">3.4.21.-</ecNumber>
    </recommendedName>
</protein>
<keyword evidence="3 6" id="KW-0732">Signal</keyword>
<gene>
    <name evidence="8" type="ORF">MPPM_0824</name>
</gene>
<dbReference type="SUPFAM" id="SSF50494">
    <property type="entry name" value="Trypsin-like serine proteases"/>
    <property type="match status" value="1"/>
</dbReference>
<dbReference type="PANTHER" id="PTHR36234">
    <property type="entry name" value="LYSYL ENDOPEPTIDASE"/>
    <property type="match status" value="1"/>
</dbReference>
<dbReference type="Pfam" id="PF13365">
    <property type="entry name" value="Trypsin_2"/>
    <property type="match status" value="1"/>
</dbReference>
<dbReference type="RefSeq" id="WP_096483946.1">
    <property type="nucleotide sequence ID" value="NZ_AP014809.1"/>
</dbReference>
<evidence type="ECO:0000256" key="4">
    <source>
        <dbReference type="ARBA" id="ARBA00022801"/>
    </source>
</evidence>
<dbReference type="Gene3D" id="2.40.10.10">
    <property type="entry name" value="Trypsin-like serine proteases"/>
    <property type="match status" value="2"/>
</dbReference>
<feature type="signal peptide" evidence="6">
    <location>
        <begin position="1"/>
        <end position="31"/>
    </location>
</feature>
<keyword evidence="4 6" id="KW-0378">Hydrolase</keyword>
<feature type="region of interest" description="Disordered" evidence="7">
    <location>
        <begin position="296"/>
        <end position="342"/>
    </location>
</feature>
<keyword evidence="2 6" id="KW-0645">Protease</keyword>
<dbReference type="PRINTS" id="PR00839">
    <property type="entry name" value="V8PROTEASE"/>
</dbReference>
<dbReference type="EMBL" id="AP014809">
    <property type="protein sequence ID" value="BAU89429.1"/>
    <property type="molecule type" value="Genomic_DNA"/>
</dbReference>
<evidence type="ECO:0000256" key="6">
    <source>
        <dbReference type="RuleBase" id="RU004296"/>
    </source>
</evidence>
<dbReference type="GO" id="GO:0006508">
    <property type="term" value="P:proteolysis"/>
    <property type="evidence" value="ECO:0007669"/>
    <property type="project" value="UniProtKB-KW"/>
</dbReference>
<dbReference type="GO" id="GO:0008236">
    <property type="term" value="F:serine-type peptidase activity"/>
    <property type="evidence" value="ECO:0007669"/>
    <property type="project" value="UniProtKB-KW"/>
</dbReference>
<sequence length="342" mass="35469">MTPIRRRRRPARSASSAAALLLALGPAVIGAADSALAQSLGFDPADYGRAQLPLRQTTGDAAAYVDQNKGAFEPISELDPKDGLAALARPIGRVDIVLRNARTGQQVGASCTGALLPGDYVLTNHHCLPQSGDLAPVKASILMDYLTLDGKGARRFEIDPKPVEYDARLDYALARVAGNPSAAYGTVRLSGEAVPGNRSMLVIHHPLGRPKVMSRFRCFAMKDQAEGPDLRHRCDTLGGSSGSLMFDASVAGIALHKEGGLDPKDPSSFNKATRLSAILERSRILSGIAAAQGRPVAAAADTPPPAGAGPKTGATPAAKPSAGPPADGPLDPASMNAILRGR</sequence>
<dbReference type="AlphaFoldDB" id="A0A160P9T8"/>
<accession>A0A160P9T8</accession>
<dbReference type="InterPro" id="IPR009003">
    <property type="entry name" value="Peptidase_S1_PA"/>
</dbReference>
<evidence type="ECO:0000256" key="2">
    <source>
        <dbReference type="ARBA" id="ARBA00022670"/>
    </source>
</evidence>
<evidence type="ECO:0000256" key="1">
    <source>
        <dbReference type="ARBA" id="ARBA00008764"/>
    </source>
</evidence>
<feature type="compositionally biased region" description="Low complexity" evidence="7">
    <location>
        <begin position="308"/>
        <end position="321"/>
    </location>
</feature>
<name>A0A160P9T8_9HYPH</name>
<organism evidence="8 9">
    <name type="scientific">Methylorubrum populi</name>
    <dbReference type="NCBI Taxonomy" id="223967"/>
    <lineage>
        <taxon>Bacteria</taxon>
        <taxon>Pseudomonadati</taxon>
        <taxon>Pseudomonadota</taxon>
        <taxon>Alphaproteobacteria</taxon>
        <taxon>Hyphomicrobiales</taxon>
        <taxon>Methylobacteriaceae</taxon>
        <taxon>Methylorubrum</taxon>
    </lineage>
</organism>
<evidence type="ECO:0000256" key="3">
    <source>
        <dbReference type="ARBA" id="ARBA00022729"/>
    </source>
</evidence>
<reference evidence="8 9" key="1">
    <citation type="journal article" date="2016" name="Genome Announc.">
        <title>Complete Genome Sequence of Methylobacterium populi P-1M, Isolated from Pink-Pigmented Household Biofilm.</title>
        <authorList>
            <person name="Morohoshi T."/>
            <person name="Ikeda T."/>
        </authorList>
    </citation>
    <scope>NUCLEOTIDE SEQUENCE [LARGE SCALE GENOMIC DNA]</scope>
    <source>
        <strain evidence="8 9">P-1M</strain>
    </source>
</reference>
<comment type="similarity">
    <text evidence="1 6">Belongs to the peptidase S1B family.</text>
</comment>
<keyword evidence="5 6" id="KW-0720">Serine protease</keyword>
<dbReference type="Proteomes" id="UP000218288">
    <property type="component" value="Chromosome"/>
</dbReference>
<dbReference type="InterPro" id="IPR043504">
    <property type="entry name" value="Peptidase_S1_PA_chymotrypsin"/>
</dbReference>
<evidence type="ECO:0000313" key="8">
    <source>
        <dbReference type="EMBL" id="BAU89429.1"/>
    </source>
</evidence>
<dbReference type="OrthoDB" id="7787670at2"/>
<dbReference type="PANTHER" id="PTHR36234:SF5">
    <property type="entry name" value="LYSYL ENDOPEPTIDASE"/>
    <property type="match status" value="1"/>
</dbReference>
<evidence type="ECO:0000313" key="9">
    <source>
        <dbReference type="Proteomes" id="UP000218288"/>
    </source>
</evidence>
<dbReference type="EC" id="3.4.21.-" evidence="6"/>
<evidence type="ECO:0000256" key="7">
    <source>
        <dbReference type="SAM" id="MobiDB-lite"/>
    </source>
</evidence>
<evidence type="ECO:0000256" key="5">
    <source>
        <dbReference type="ARBA" id="ARBA00022825"/>
    </source>
</evidence>
<proteinExistence type="inferred from homology"/>